<proteinExistence type="predicted"/>
<evidence type="ECO:0000313" key="1">
    <source>
        <dbReference type="EMBL" id="MAA13579.1"/>
    </source>
</evidence>
<sequence length="92" mass="10248">MLRTAHEMCGRSQHSLHVAATVRKQSFAIFIVSLSILLQSAMNLTMNSPEYTTEASMCFHDVTVALQKCLFSLSTALPYRLCLFPLLSSSFC</sequence>
<accession>A0A224YCZ5</accession>
<dbReference type="EMBL" id="GFPF01002433">
    <property type="protein sequence ID" value="MAA13579.1"/>
    <property type="molecule type" value="Transcribed_RNA"/>
</dbReference>
<reference evidence="1" key="1">
    <citation type="journal article" date="2017" name="Parasit. Vectors">
        <title>Sialotranscriptomics of Rhipicephalus zambeziensis reveals intricate expression profiles of secretory proteins and suggests tight temporal transcriptional regulation during blood-feeding.</title>
        <authorList>
            <person name="de Castro M.H."/>
            <person name="de Klerk D."/>
            <person name="Pienaar R."/>
            <person name="Rees D.J.G."/>
            <person name="Mans B.J."/>
        </authorList>
    </citation>
    <scope>NUCLEOTIDE SEQUENCE</scope>
    <source>
        <tissue evidence="1">Salivary glands</tissue>
    </source>
</reference>
<name>A0A224YCZ5_9ACAR</name>
<organism evidence="1">
    <name type="scientific">Rhipicephalus zambeziensis</name>
    <dbReference type="NCBI Taxonomy" id="60191"/>
    <lineage>
        <taxon>Eukaryota</taxon>
        <taxon>Metazoa</taxon>
        <taxon>Ecdysozoa</taxon>
        <taxon>Arthropoda</taxon>
        <taxon>Chelicerata</taxon>
        <taxon>Arachnida</taxon>
        <taxon>Acari</taxon>
        <taxon>Parasitiformes</taxon>
        <taxon>Ixodida</taxon>
        <taxon>Ixodoidea</taxon>
        <taxon>Ixodidae</taxon>
        <taxon>Rhipicephalinae</taxon>
        <taxon>Rhipicephalus</taxon>
        <taxon>Rhipicephalus</taxon>
    </lineage>
</organism>
<dbReference type="AlphaFoldDB" id="A0A224YCZ5"/>
<protein>
    <submittedName>
        <fullName evidence="1">Uncharacterized protein</fullName>
    </submittedName>
</protein>